<dbReference type="SUPFAM" id="SSF52540">
    <property type="entry name" value="P-loop containing nucleoside triphosphate hydrolases"/>
    <property type="match status" value="1"/>
</dbReference>
<evidence type="ECO:0000256" key="1">
    <source>
        <dbReference type="RuleBase" id="RU363044"/>
    </source>
</evidence>
<dbReference type="Proteomes" id="UP000789759">
    <property type="component" value="Unassembled WGS sequence"/>
</dbReference>
<name>A0A9N9PN04_9GLOM</name>
<dbReference type="InterPro" id="IPR010285">
    <property type="entry name" value="DNA_helicase_pif1-like_DEAD"/>
</dbReference>
<dbReference type="EMBL" id="CAJVQA010080073">
    <property type="protein sequence ID" value="CAG8836978.1"/>
    <property type="molecule type" value="Genomic_DNA"/>
</dbReference>
<keyword evidence="1" id="KW-0547">Nucleotide-binding</keyword>
<dbReference type="Gene3D" id="3.40.50.300">
    <property type="entry name" value="P-loop containing nucleotide triphosphate hydrolases"/>
    <property type="match status" value="1"/>
</dbReference>
<protein>
    <recommendedName>
        <fullName evidence="1">ATP-dependent DNA helicase</fullName>
        <ecNumber evidence="1">5.6.2.3</ecNumber>
    </recommendedName>
</protein>
<feature type="domain" description="DNA helicase Pif1-like DEAD-box helicase" evidence="2">
    <location>
        <begin position="9"/>
        <end position="189"/>
    </location>
</feature>
<accession>A0A9N9PN04</accession>
<dbReference type="EC" id="5.6.2.3" evidence="1"/>
<dbReference type="GO" id="GO:0006310">
    <property type="term" value="P:DNA recombination"/>
    <property type="evidence" value="ECO:0007669"/>
    <property type="project" value="UniProtKB-KW"/>
</dbReference>
<dbReference type="GO" id="GO:0005524">
    <property type="term" value="F:ATP binding"/>
    <property type="evidence" value="ECO:0007669"/>
    <property type="project" value="UniProtKB-KW"/>
</dbReference>
<proteinExistence type="inferred from homology"/>
<comment type="cofactor">
    <cofactor evidence="1">
        <name>Mg(2+)</name>
        <dbReference type="ChEBI" id="CHEBI:18420"/>
    </cofactor>
</comment>
<evidence type="ECO:0000313" key="4">
    <source>
        <dbReference type="Proteomes" id="UP000789759"/>
    </source>
</evidence>
<dbReference type="GO" id="GO:0043139">
    <property type="term" value="F:5'-3' DNA helicase activity"/>
    <property type="evidence" value="ECO:0007669"/>
    <property type="project" value="UniProtKB-EC"/>
</dbReference>
<keyword evidence="1" id="KW-0067">ATP-binding</keyword>
<dbReference type="PANTHER" id="PTHR47642:SF5">
    <property type="entry name" value="ATP-DEPENDENT DNA HELICASE"/>
    <property type="match status" value="1"/>
</dbReference>
<keyword evidence="1" id="KW-0378">Hydrolase</keyword>
<dbReference type="OrthoDB" id="5578775at2759"/>
<comment type="catalytic activity">
    <reaction evidence="1">
        <text>ATP + H2O = ADP + phosphate + H(+)</text>
        <dbReference type="Rhea" id="RHEA:13065"/>
        <dbReference type="ChEBI" id="CHEBI:15377"/>
        <dbReference type="ChEBI" id="CHEBI:15378"/>
        <dbReference type="ChEBI" id="CHEBI:30616"/>
        <dbReference type="ChEBI" id="CHEBI:43474"/>
        <dbReference type="ChEBI" id="CHEBI:456216"/>
        <dbReference type="EC" id="5.6.2.3"/>
    </reaction>
</comment>
<comment type="similarity">
    <text evidence="1">Belongs to the helicase family.</text>
</comment>
<keyword evidence="4" id="KW-1185">Reference proteome</keyword>
<reference evidence="3" key="1">
    <citation type="submission" date="2021-06" db="EMBL/GenBank/DDBJ databases">
        <authorList>
            <person name="Kallberg Y."/>
            <person name="Tangrot J."/>
            <person name="Rosling A."/>
        </authorList>
    </citation>
    <scope>NUCLEOTIDE SEQUENCE</scope>
    <source>
        <strain evidence="3">FL966</strain>
    </source>
</reference>
<comment type="caution">
    <text evidence="3">The sequence shown here is derived from an EMBL/GenBank/DDBJ whole genome shotgun (WGS) entry which is preliminary data.</text>
</comment>
<gene>
    <name evidence="3" type="ORF">CPELLU_LOCUS21480</name>
</gene>
<keyword evidence="1" id="KW-0347">Helicase</keyword>
<evidence type="ECO:0000259" key="2">
    <source>
        <dbReference type="Pfam" id="PF05970"/>
    </source>
</evidence>
<sequence>KDNKNPEEMLSPEQQEIIDIVMNEKKSLFFTGSGGCGKTFTLNVLIKKLYAKYGENKIGVTSSTGLSAMNIGGITLHSYTNIGIKDKTFEEIISLIKNNDYYFNKWINTKILIIDEISMIDAETFDFIDQIAQEIRKNKKPFGGIQLVLSGDFLQLRPVRGKYAFESKVWDSVVEKYVMLKKPYRQTDTDFID</sequence>
<dbReference type="GO" id="GO:0016787">
    <property type="term" value="F:hydrolase activity"/>
    <property type="evidence" value="ECO:0007669"/>
    <property type="project" value="UniProtKB-KW"/>
</dbReference>
<dbReference type="Pfam" id="PF05970">
    <property type="entry name" value="PIF1"/>
    <property type="match status" value="1"/>
</dbReference>
<dbReference type="InterPro" id="IPR051055">
    <property type="entry name" value="PIF1_helicase"/>
</dbReference>
<feature type="non-terminal residue" evidence="3">
    <location>
        <position position="193"/>
    </location>
</feature>
<dbReference type="GO" id="GO:0006281">
    <property type="term" value="P:DNA repair"/>
    <property type="evidence" value="ECO:0007669"/>
    <property type="project" value="UniProtKB-KW"/>
</dbReference>
<dbReference type="CDD" id="cd18037">
    <property type="entry name" value="DEXSc_Pif1_like"/>
    <property type="match status" value="1"/>
</dbReference>
<dbReference type="GO" id="GO:0000723">
    <property type="term" value="P:telomere maintenance"/>
    <property type="evidence" value="ECO:0007669"/>
    <property type="project" value="InterPro"/>
</dbReference>
<dbReference type="AlphaFoldDB" id="A0A9N9PN04"/>
<dbReference type="InterPro" id="IPR027417">
    <property type="entry name" value="P-loop_NTPase"/>
</dbReference>
<keyword evidence="1" id="KW-0234">DNA repair</keyword>
<keyword evidence="1" id="KW-0233">DNA recombination</keyword>
<evidence type="ECO:0000313" key="3">
    <source>
        <dbReference type="EMBL" id="CAG8836978.1"/>
    </source>
</evidence>
<organism evidence="3 4">
    <name type="scientific">Cetraspora pellucida</name>
    <dbReference type="NCBI Taxonomy" id="1433469"/>
    <lineage>
        <taxon>Eukaryota</taxon>
        <taxon>Fungi</taxon>
        <taxon>Fungi incertae sedis</taxon>
        <taxon>Mucoromycota</taxon>
        <taxon>Glomeromycotina</taxon>
        <taxon>Glomeromycetes</taxon>
        <taxon>Diversisporales</taxon>
        <taxon>Gigasporaceae</taxon>
        <taxon>Cetraspora</taxon>
    </lineage>
</organism>
<dbReference type="PANTHER" id="PTHR47642">
    <property type="entry name" value="ATP-DEPENDENT DNA HELICASE"/>
    <property type="match status" value="1"/>
</dbReference>
<feature type="non-terminal residue" evidence="3">
    <location>
        <position position="1"/>
    </location>
</feature>
<keyword evidence="1" id="KW-0227">DNA damage</keyword>